<comment type="subcellular location">
    <subcellularLocation>
        <location evidence="1">Membrane</location>
        <topology evidence="1">Multi-pass membrane protein</topology>
    </subcellularLocation>
</comment>
<protein>
    <submittedName>
        <fullName evidence="7">Uncharacterized protein</fullName>
    </submittedName>
</protein>
<evidence type="ECO:0000313" key="7">
    <source>
        <dbReference type="EnsemblMetazoa" id="PPA40143.1"/>
    </source>
</evidence>
<dbReference type="EnsemblMetazoa" id="PPA40143.1">
    <property type="protein sequence ID" value="PPA40143.1"/>
    <property type="gene ID" value="WBGene00278512"/>
</dbReference>
<proteinExistence type="inferred from homology"/>
<evidence type="ECO:0000256" key="6">
    <source>
        <dbReference type="ARBA" id="ARBA00023136"/>
    </source>
</evidence>
<reference evidence="7" key="2">
    <citation type="submission" date="2022-06" db="UniProtKB">
        <authorList>
            <consortium name="EnsemblMetazoa"/>
        </authorList>
    </citation>
    <scope>IDENTIFICATION</scope>
    <source>
        <strain evidence="7">PS312</strain>
    </source>
</reference>
<dbReference type="Proteomes" id="UP000005239">
    <property type="component" value="Unassembled WGS sequence"/>
</dbReference>
<evidence type="ECO:0000256" key="3">
    <source>
        <dbReference type="ARBA" id="ARBA00022597"/>
    </source>
</evidence>
<keyword evidence="8" id="KW-1185">Reference proteome</keyword>
<evidence type="ECO:0000256" key="1">
    <source>
        <dbReference type="ARBA" id="ARBA00004141"/>
    </source>
</evidence>
<keyword evidence="3" id="KW-0813">Transport</keyword>
<dbReference type="AlphaFoldDB" id="A0A2A6BXD8"/>
<keyword evidence="4" id="KW-0812">Transmembrane</keyword>
<accession>A0A8R1YY86</accession>
<keyword evidence="5" id="KW-1133">Transmembrane helix</keyword>
<dbReference type="GO" id="GO:0015165">
    <property type="term" value="F:pyrimidine nucleotide-sugar transmembrane transporter activity"/>
    <property type="evidence" value="ECO:0007669"/>
    <property type="project" value="InterPro"/>
</dbReference>
<evidence type="ECO:0000313" key="8">
    <source>
        <dbReference type="Proteomes" id="UP000005239"/>
    </source>
</evidence>
<dbReference type="PANTHER" id="PTHR10231">
    <property type="entry name" value="NUCLEOTIDE-SUGAR TRANSMEMBRANE TRANSPORTER"/>
    <property type="match status" value="1"/>
</dbReference>
<accession>A0A2A6BXD8</accession>
<dbReference type="InterPro" id="IPR007271">
    <property type="entry name" value="Nuc_sug_transpt"/>
</dbReference>
<keyword evidence="6" id="KW-0472">Membrane</keyword>
<dbReference type="Pfam" id="PF04142">
    <property type="entry name" value="Nuc_sug_transp"/>
    <property type="match status" value="1"/>
</dbReference>
<dbReference type="InterPro" id="IPR037185">
    <property type="entry name" value="EmrE-like"/>
</dbReference>
<name>A0A2A6BXD8_PRIPA</name>
<sequence>GLSDIYTECVHNWKDFAKVFDWKVWVTVLLQAFGGIVVAVVIKFADNILKAFASSLAIVLNCVLGVFFFKFSPSILFVLGALLVIGAVIGYSLFPYKKQIKSLKTRKKEIQRRKVSMKMTLRRIMKRKNQ</sequence>
<evidence type="ECO:0000256" key="2">
    <source>
        <dbReference type="ARBA" id="ARBA00009976"/>
    </source>
</evidence>
<dbReference type="GO" id="GO:0000139">
    <property type="term" value="C:Golgi membrane"/>
    <property type="evidence" value="ECO:0007669"/>
    <property type="project" value="InterPro"/>
</dbReference>
<gene>
    <name evidence="7" type="primary">WBGene00278512</name>
</gene>
<organism evidence="7 8">
    <name type="scientific">Pristionchus pacificus</name>
    <name type="common">Parasitic nematode worm</name>
    <dbReference type="NCBI Taxonomy" id="54126"/>
    <lineage>
        <taxon>Eukaryota</taxon>
        <taxon>Metazoa</taxon>
        <taxon>Ecdysozoa</taxon>
        <taxon>Nematoda</taxon>
        <taxon>Chromadorea</taxon>
        <taxon>Rhabditida</taxon>
        <taxon>Rhabditina</taxon>
        <taxon>Diplogasteromorpha</taxon>
        <taxon>Diplogasteroidea</taxon>
        <taxon>Neodiplogasteridae</taxon>
        <taxon>Pristionchus</taxon>
    </lineage>
</organism>
<evidence type="ECO:0000256" key="4">
    <source>
        <dbReference type="ARBA" id="ARBA00022692"/>
    </source>
</evidence>
<evidence type="ECO:0000256" key="5">
    <source>
        <dbReference type="ARBA" id="ARBA00022989"/>
    </source>
</evidence>
<dbReference type="OrthoDB" id="408493at2759"/>
<reference evidence="8" key="1">
    <citation type="journal article" date="2008" name="Nat. Genet.">
        <title>The Pristionchus pacificus genome provides a unique perspective on nematode lifestyle and parasitism.</title>
        <authorList>
            <person name="Dieterich C."/>
            <person name="Clifton S.W."/>
            <person name="Schuster L.N."/>
            <person name="Chinwalla A."/>
            <person name="Delehaunty K."/>
            <person name="Dinkelacker I."/>
            <person name="Fulton L."/>
            <person name="Fulton R."/>
            <person name="Godfrey J."/>
            <person name="Minx P."/>
            <person name="Mitreva M."/>
            <person name="Roeseler W."/>
            <person name="Tian H."/>
            <person name="Witte H."/>
            <person name="Yang S.P."/>
            <person name="Wilson R.K."/>
            <person name="Sommer R.J."/>
        </authorList>
    </citation>
    <scope>NUCLEOTIDE SEQUENCE [LARGE SCALE GENOMIC DNA]</scope>
    <source>
        <strain evidence="8">PS312</strain>
    </source>
</reference>
<keyword evidence="3" id="KW-0762">Sugar transport</keyword>
<dbReference type="NCBIfam" id="TIGR00803">
    <property type="entry name" value="nst"/>
    <property type="match status" value="1"/>
</dbReference>
<dbReference type="SUPFAM" id="SSF103481">
    <property type="entry name" value="Multidrug resistance efflux transporter EmrE"/>
    <property type="match status" value="1"/>
</dbReference>
<comment type="similarity">
    <text evidence="2">Belongs to the nucleotide-sugar transporter family. SLC35A subfamily.</text>
</comment>